<dbReference type="PANTHER" id="PTHR38030:SF2">
    <property type="entry name" value="PROTOPORPHYRINOGEN IX DEHYDROGENASE [QUINONE]"/>
    <property type="match status" value="1"/>
</dbReference>
<name>A0A4R1R9A4_HYDET</name>
<proteinExistence type="predicted"/>
<evidence type="ECO:0000313" key="2">
    <source>
        <dbReference type="EMBL" id="TCL62283.1"/>
    </source>
</evidence>
<dbReference type="GO" id="GO:0006783">
    <property type="term" value="P:heme biosynthetic process"/>
    <property type="evidence" value="ECO:0007669"/>
    <property type="project" value="TreeGrafter"/>
</dbReference>
<dbReference type="InterPro" id="IPR026816">
    <property type="entry name" value="Flavodoxin_dom"/>
</dbReference>
<accession>A0A4R1R9A4</accession>
<sequence>MKTLVIYRSKSGFARQYAEWIAADLQADLYEAAQVTPALWESYDTVIYGAGLYAVGINGIKLIKENLDKLRGKKVIVFATGASPARDAVSDEVRAKNFTPEQQQRIRFFYLRGGFNYHKLQPCDKVVMSLMKWSLKRKKQLTLDDQGLLAAYDQPVDFTDRRNIADLVAYAKAAQPL</sequence>
<evidence type="ECO:0000313" key="3">
    <source>
        <dbReference type="Proteomes" id="UP000295008"/>
    </source>
</evidence>
<dbReference type="OrthoDB" id="2146857at2"/>
<evidence type="ECO:0000259" key="1">
    <source>
        <dbReference type="Pfam" id="PF12724"/>
    </source>
</evidence>
<dbReference type="SUPFAM" id="SSF52218">
    <property type="entry name" value="Flavoproteins"/>
    <property type="match status" value="1"/>
</dbReference>
<dbReference type="GO" id="GO:0010181">
    <property type="term" value="F:FMN binding"/>
    <property type="evidence" value="ECO:0007669"/>
    <property type="project" value="TreeGrafter"/>
</dbReference>
<gene>
    <name evidence="2" type="ORF">EDC14_102626</name>
</gene>
<dbReference type="Gene3D" id="3.40.50.360">
    <property type="match status" value="1"/>
</dbReference>
<dbReference type="AlphaFoldDB" id="A0A4R1R9A4"/>
<dbReference type="Proteomes" id="UP000295008">
    <property type="component" value="Unassembled WGS sequence"/>
</dbReference>
<keyword evidence="3" id="KW-1185">Reference proteome</keyword>
<feature type="domain" description="Flavodoxin" evidence="1">
    <location>
        <begin position="4"/>
        <end position="140"/>
    </location>
</feature>
<dbReference type="RefSeq" id="WP_132015770.1">
    <property type="nucleotide sequence ID" value="NZ_SLUN01000026.1"/>
</dbReference>
<organism evidence="2 3">
    <name type="scientific">Hydrogenispora ethanolica</name>
    <dbReference type="NCBI Taxonomy" id="1082276"/>
    <lineage>
        <taxon>Bacteria</taxon>
        <taxon>Bacillati</taxon>
        <taxon>Bacillota</taxon>
        <taxon>Hydrogenispora</taxon>
    </lineage>
</organism>
<dbReference type="Pfam" id="PF12724">
    <property type="entry name" value="Flavodoxin_5"/>
    <property type="match status" value="1"/>
</dbReference>
<dbReference type="InterPro" id="IPR052200">
    <property type="entry name" value="Protoporphyrinogen_IX_DH"/>
</dbReference>
<protein>
    <submittedName>
        <fullName evidence="2">Menaquinone-dependent protoporphyrinogen IX oxidase</fullName>
    </submittedName>
</protein>
<comment type="caution">
    <text evidence="2">The sequence shown here is derived from an EMBL/GenBank/DDBJ whole genome shotgun (WGS) entry which is preliminary data.</text>
</comment>
<dbReference type="EMBL" id="SLUN01000026">
    <property type="protein sequence ID" value="TCL62283.1"/>
    <property type="molecule type" value="Genomic_DNA"/>
</dbReference>
<dbReference type="PANTHER" id="PTHR38030">
    <property type="entry name" value="PROTOPORPHYRINOGEN IX DEHYDROGENASE [MENAQUINONE]"/>
    <property type="match status" value="1"/>
</dbReference>
<reference evidence="2 3" key="1">
    <citation type="submission" date="2019-03" db="EMBL/GenBank/DDBJ databases">
        <title>Genomic Encyclopedia of Type Strains, Phase IV (KMG-IV): sequencing the most valuable type-strain genomes for metagenomic binning, comparative biology and taxonomic classification.</title>
        <authorList>
            <person name="Goeker M."/>
        </authorList>
    </citation>
    <scope>NUCLEOTIDE SEQUENCE [LARGE SCALE GENOMIC DNA]</scope>
    <source>
        <strain evidence="2 3">LX-B</strain>
    </source>
</reference>
<dbReference type="InterPro" id="IPR029039">
    <property type="entry name" value="Flavoprotein-like_sf"/>
</dbReference>
<dbReference type="GO" id="GO:0070819">
    <property type="term" value="F:menaquinone-dependent protoporphyrinogen oxidase activity"/>
    <property type="evidence" value="ECO:0007669"/>
    <property type="project" value="TreeGrafter"/>
</dbReference>